<comment type="caution">
    <text evidence="1">The sequence shown here is derived from an EMBL/GenBank/DDBJ whole genome shotgun (WGS) entry which is preliminary data.</text>
</comment>
<keyword evidence="1" id="KW-0378">Hydrolase</keyword>
<organism evidence="1 2">
    <name type="scientific">Lepagella muris</name>
    <dbReference type="NCBI Taxonomy" id="3032870"/>
    <lineage>
        <taxon>Bacteria</taxon>
        <taxon>Pseudomonadati</taxon>
        <taxon>Bacteroidota</taxon>
        <taxon>Bacteroidia</taxon>
        <taxon>Bacteroidales</taxon>
        <taxon>Muribaculaceae</taxon>
        <taxon>Lepagella</taxon>
    </lineage>
</organism>
<keyword evidence="1" id="KW-0540">Nuclease</keyword>
<evidence type="ECO:0000313" key="2">
    <source>
        <dbReference type="Proteomes" id="UP000306319"/>
    </source>
</evidence>
<protein>
    <submittedName>
        <fullName evidence="1">Very short patch repair endonuclease</fullName>
    </submittedName>
</protein>
<accession>A0AC61RI16</accession>
<dbReference type="EMBL" id="SRYB01000008">
    <property type="protein sequence ID" value="TGY79214.1"/>
    <property type="molecule type" value="Genomic_DNA"/>
</dbReference>
<proteinExistence type="predicted"/>
<gene>
    <name evidence="1" type="ORF">E5331_07495</name>
</gene>
<keyword evidence="1" id="KW-0255">Endonuclease</keyword>
<sequence>MADRMTPEQRHRCMSAIRGKDTKPEMMVRRYLFAKGLRYRVNNRKLPGTPDIVLKKYKTVVFIDGCFWHGHEGCRYYKLPKTNEYFWRHKIAMNMARDFANNVDLELAGWRVLRVWECDIKTKAKREATLETLYRNIISPQTSAVPTATPPQATTTHPHTSYPDSPSDLPIAAEPDPDYTQEES</sequence>
<reference evidence="1" key="1">
    <citation type="submission" date="2019-04" db="EMBL/GenBank/DDBJ databases">
        <title>Microbes associate with the intestines of laboratory mice.</title>
        <authorList>
            <person name="Navarre W."/>
            <person name="Wong E."/>
            <person name="Huang K."/>
            <person name="Tropini C."/>
            <person name="Ng K."/>
            <person name="Yu B."/>
        </authorList>
    </citation>
    <scope>NUCLEOTIDE SEQUENCE</scope>
    <source>
        <strain evidence="1">NM04_E33</strain>
    </source>
</reference>
<name>A0AC61RI16_9BACT</name>
<dbReference type="Proteomes" id="UP000306319">
    <property type="component" value="Unassembled WGS sequence"/>
</dbReference>
<keyword evidence="2" id="KW-1185">Reference proteome</keyword>
<evidence type="ECO:0000313" key="1">
    <source>
        <dbReference type="EMBL" id="TGY79214.1"/>
    </source>
</evidence>